<dbReference type="PANTHER" id="PTHR13847">
    <property type="entry name" value="SARCOSINE DEHYDROGENASE-RELATED"/>
    <property type="match status" value="1"/>
</dbReference>
<evidence type="ECO:0000313" key="4">
    <source>
        <dbReference type="Proteomes" id="UP000183487"/>
    </source>
</evidence>
<proteinExistence type="predicted"/>
<dbReference type="Proteomes" id="UP000183487">
    <property type="component" value="Unassembled WGS sequence"/>
</dbReference>
<gene>
    <name evidence="3" type="ORF">SAMN05443245_7146</name>
</gene>
<evidence type="ECO:0000313" key="3">
    <source>
        <dbReference type="EMBL" id="SDR52267.1"/>
    </source>
</evidence>
<dbReference type="Gene3D" id="3.50.50.60">
    <property type="entry name" value="FAD/NAD(P)-binding domain"/>
    <property type="match status" value="1"/>
</dbReference>
<reference evidence="4" key="1">
    <citation type="submission" date="2016-10" db="EMBL/GenBank/DDBJ databases">
        <authorList>
            <person name="Varghese N."/>
        </authorList>
    </citation>
    <scope>NUCLEOTIDE SEQUENCE [LARGE SCALE GENOMIC DNA]</scope>
    <source>
        <strain evidence="4">GAS106B</strain>
    </source>
</reference>
<keyword evidence="4" id="KW-1185">Reference proteome</keyword>
<protein>
    <submittedName>
        <fullName evidence="3">Glycine/D-amino acid oxidase</fullName>
    </submittedName>
</protein>
<dbReference type="Gene3D" id="3.30.9.10">
    <property type="entry name" value="D-Amino Acid Oxidase, subunit A, domain 2"/>
    <property type="match status" value="1"/>
</dbReference>
<organism evidence="3 4">
    <name type="scientific">Paraburkholderia fungorum</name>
    <dbReference type="NCBI Taxonomy" id="134537"/>
    <lineage>
        <taxon>Bacteria</taxon>
        <taxon>Pseudomonadati</taxon>
        <taxon>Pseudomonadota</taxon>
        <taxon>Betaproteobacteria</taxon>
        <taxon>Burkholderiales</taxon>
        <taxon>Burkholderiaceae</taxon>
        <taxon>Paraburkholderia</taxon>
    </lineage>
</organism>
<name>A0A1H1JRX4_9BURK</name>
<dbReference type="PROSITE" id="PS51257">
    <property type="entry name" value="PROKAR_LIPOPROTEIN"/>
    <property type="match status" value="1"/>
</dbReference>
<feature type="domain" description="FAD dependent oxidoreductase" evidence="2">
    <location>
        <begin position="17"/>
        <end position="363"/>
    </location>
</feature>
<dbReference type="GO" id="GO:0016491">
    <property type="term" value="F:oxidoreductase activity"/>
    <property type="evidence" value="ECO:0007669"/>
    <property type="project" value="UniProtKB-KW"/>
</dbReference>
<dbReference type="GO" id="GO:0005737">
    <property type="term" value="C:cytoplasm"/>
    <property type="evidence" value="ECO:0007669"/>
    <property type="project" value="TreeGrafter"/>
</dbReference>
<dbReference type="EMBL" id="FNKP01000003">
    <property type="protein sequence ID" value="SDR52267.1"/>
    <property type="molecule type" value="Genomic_DNA"/>
</dbReference>
<accession>A0A1H1JRX4</accession>
<dbReference type="InterPro" id="IPR006076">
    <property type="entry name" value="FAD-dep_OxRdtase"/>
</dbReference>
<dbReference type="AlphaFoldDB" id="A0A1H1JRX4"/>
<sequence length="399" mass="42663">MNDRNMSSLDTLHKPIDVTVIGGGVMGCTTALFLARGGMRVTLIERDALCRAASGVNAGTLTLHMTRAALVPYAIHAWKMWMETDQWLGEGVLATAAPGLSLAFTENERDLLRARAAARREYGAEIDLLDAETALRIEPGLNPAMLEAAHCTTDGFASAYLTGRAYRAALSAAGVQIIENTAVTRIEKLNGCYRVDGSQAGKQPLVIDSTRIVMAGGVWLEPLLDMLDIHIPVKTLVNQLIVTERMPPVMRTVLSIANGLLSMKQFANGSVVIGGGWQGVGDRERGPVETIPQNLTGNLRLAQHVIPALAKARVARIWLGLESETADAMPMIGALPGLDHAYVIGCVHSGYTSGPYMGKLLSQAILGETPELPLFDPARLIAPTSAHDAPALSPREHTQ</sequence>
<dbReference type="SUPFAM" id="SSF51905">
    <property type="entry name" value="FAD/NAD(P)-binding domain"/>
    <property type="match status" value="1"/>
</dbReference>
<evidence type="ECO:0000256" key="1">
    <source>
        <dbReference type="ARBA" id="ARBA00023002"/>
    </source>
</evidence>
<keyword evidence="1" id="KW-0560">Oxidoreductase</keyword>
<dbReference type="Pfam" id="PF01266">
    <property type="entry name" value="DAO"/>
    <property type="match status" value="1"/>
</dbReference>
<dbReference type="InterPro" id="IPR036188">
    <property type="entry name" value="FAD/NAD-bd_sf"/>
</dbReference>
<evidence type="ECO:0000259" key="2">
    <source>
        <dbReference type="Pfam" id="PF01266"/>
    </source>
</evidence>